<dbReference type="Gene3D" id="3.20.20.70">
    <property type="entry name" value="Aldolase class I"/>
    <property type="match status" value="1"/>
</dbReference>
<dbReference type="SFLD" id="SFLDG01067">
    <property type="entry name" value="SPASM/twitch_domain_containing"/>
    <property type="match status" value="1"/>
</dbReference>
<dbReference type="PANTHER" id="PTHR11228:SF7">
    <property type="entry name" value="PQQA PEPTIDE CYCLASE"/>
    <property type="match status" value="1"/>
</dbReference>
<comment type="cofactor">
    <cofactor evidence="1">
        <name>[4Fe-4S] cluster</name>
        <dbReference type="ChEBI" id="CHEBI:49883"/>
    </cofactor>
</comment>
<dbReference type="PANTHER" id="PTHR11228">
    <property type="entry name" value="RADICAL SAM DOMAIN PROTEIN"/>
    <property type="match status" value="1"/>
</dbReference>
<dbReference type="InterPro" id="IPR013785">
    <property type="entry name" value="Aldolase_TIM"/>
</dbReference>
<evidence type="ECO:0000256" key="4">
    <source>
        <dbReference type="ARBA" id="ARBA00023004"/>
    </source>
</evidence>
<dbReference type="InterPro" id="IPR050377">
    <property type="entry name" value="Radical_SAM_PqqE_MftC-like"/>
</dbReference>
<keyword evidence="4" id="KW-0408">Iron</keyword>
<name>A0A450XS39_9GAMM</name>
<sequence>MHRFVLRQERFGGLIFDRQHHTISAVDDREYTMLQREPRFDVARCAEYQKGCETLVAPTKVFFVLTKKCNLRCLHCSNDSDPRRDEIIPLSTVELLLTECQEMGVFEIAINGGEPLTHPDFFTIVSSIKQHGFPLYLNTNGVCSRKTLDKLCDTGIESIKISFEGLRENHDKIRGKGNFDRALHAVRRLKKAGCHVRLNYTLMEENRADCFGLVRLADELACDLKIAPLIPVGRARSLSPPPYIAGSGFQQELDSFCRENRIKISVEMMLEMETGNCALVEKGLSYQHTPCGIRHVHLSIDSDGKAYSTGRQTDFCAELEVGNVYVQSLSAIWQQAAAKNRAAVGRCGFCSRTDVRTVLGSSFPRTDLHTTLACPMPKG</sequence>
<dbReference type="SUPFAM" id="SSF102114">
    <property type="entry name" value="Radical SAM enzymes"/>
    <property type="match status" value="1"/>
</dbReference>
<keyword evidence="5" id="KW-0411">Iron-sulfur</keyword>
<dbReference type="SFLD" id="SFLDS00029">
    <property type="entry name" value="Radical_SAM"/>
    <property type="match status" value="1"/>
</dbReference>
<proteinExistence type="predicted"/>
<evidence type="ECO:0000259" key="6">
    <source>
        <dbReference type="PROSITE" id="PS51918"/>
    </source>
</evidence>
<dbReference type="InterPro" id="IPR006638">
    <property type="entry name" value="Elp3/MiaA/NifB-like_rSAM"/>
</dbReference>
<reference evidence="7" key="1">
    <citation type="submission" date="2019-02" db="EMBL/GenBank/DDBJ databases">
        <authorList>
            <person name="Gruber-Vodicka R. H."/>
            <person name="Seah K. B. B."/>
        </authorList>
    </citation>
    <scope>NUCLEOTIDE SEQUENCE</scope>
    <source>
        <strain evidence="7">BECK_BZ197</strain>
    </source>
</reference>
<dbReference type="GO" id="GO:0046872">
    <property type="term" value="F:metal ion binding"/>
    <property type="evidence" value="ECO:0007669"/>
    <property type="project" value="UniProtKB-KW"/>
</dbReference>
<dbReference type="InterPro" id="IPR007197">
    <property type="entry name" value="rSAM"/>
</dbReference>
<protein>
    <submittedName>
        <fullName evidence="7">Radical SAM superfamily enzyme, MoaA/NifB/PqqE/SkfB family</fullName>
    </submittedName>
</protein>
<keyword evidence="2" id="KW-0949">S-adenosyl-L-methionine</keyword>
<dbReference type="GO" id="GO:0051536">
    <property type="term" value="F:iron-sulfur cluster binding"/>
    <property type="evidence" value="ECO:0007669"/>
    <property type="project" value="UniProtKB-KW"/>
</dbReference>
<dbReference type="InterPro" id="IPR058240">
    <property type="entry name" value="rSAM_sf"/>
</dbReference>
<dbReference type="Pfam" id="PF04055">
    <property type="entry name" value="Radical_SAM"/>
    <property type="match status" value="1"/>
</dbReference>
<evidence type="ECO:0000256" key="5">
    <source>
        <dbReference type="ARBA" id="ARBA00023014"/>
    </source>
</evidence>
<gene>
    <name evidence="7" type="ORF">BECKMB1821G_GA0114241_11026</name>
</gene>
<dbReference type="PROSITE" id="PS51918">
    <property type="entry name" value="RADICAL_SAM"/>
    <property type="match status" value="1"/>
</dbReference>
<accession>A0A450XS39</accession>
<dbReference type="SMART" id="SM00729">
    <property type="entry name" value="Elp3"/>
    <property type="match status" value="1"/>
</dbReference>
<keyword evidence="3" id="KW-0479">Metal-binding</keyword>
<feature type="domain" description="Radical SAM core" evidence="6">
    <location>
        <begin position="55"/>
        <end position="263"/>
    </location>
</feature>
<dbReference type="EMBL" id="CAADFO010000102">
    <property type="protein sequence ID" value="VFK32104.1"/>
    <property type="molecule type" value="Genomic_DNA"/>
</dbReference>
<dbReference type="CDD" id="cd01335">
    <property type="entry name" value="Radical_SAM"/>
    <property type="match status" value="1"/>
</dbReference>
<dbReference type="SFLD" id="SFLDG01386">
    <property type="entry name" value="main_SPASM_domain-containing"/>
    <property type="match status" value="1"/>
</dbReference>
<dbReference type="GO" id="GO:0003824">
    <property type="term" value="F:catalytic activity"/>
    <property type="evidence" value="ECO:0007669"/>
    <property type="project" value="InterPro"/>
</dbReference>
<organism evidence="7">
    <name type="scientific">Candidatus Kentrum sp. MB</name>
    <dbReference type="NCBI Taxonomy" id="2138164"/>
    <lineage>
        <taxon>Bacteria</taxon>
        <taxon>Pseudomonadati</taxon>
        <taxon>Pseudomonadota</taxon>
        <taxon>Gammaproteobacteria</taxon>
        <taxon>Candidatus Kentrum</taxon>
    </lineage>
</organism>
<evidence type="ECO:0000313" key="7">
    <source>
        <dbReference type="EMBL" id="VFK32104.1"/>
    </source>
</evidence>
<evidence type="ECO:0000256" key="2">
    <source>
        <dbReference type="ARBA" id="ARBA00022691"/>
    </source>
</evidence>
<evidence type="ECO:0000256" key="1">
    <source>
        <dbReference type="ARBA" id="ARBA00001966"/>
    </source>
</evidence>
<dbReference type="AlphaFoldDB" id="A0A450XS39"/>
<evidence type="ECO:0000256" key="3">
    <source>
        <dbReference type="ARBA" id="ARBA00022723"/>
    </source>
</evidence>